<evidence type="ECO:0000256" key="1">
    <source>
        <dbReference type="SAM" id="MobiDB-lite"/>
    </source>
</evidence>
<organism evidence="2 3">
    <name type="scientific">Xanthomonas phage vB_Xar_IVIA-DoCa7</name>
    <dbReference type="NCBI Taxonomy" id="2975534"/>
    <lineage>
        <taxon>Viruses</taxon>
        <taxon>Duplodnaviria</taxon>
        <taxon>Heunggongvirae</taxon>
        <taxon>Uroviricota</taxon>
        <taxon>Caudoviricetes</taxon>
        <taxon>Autographivirales</taxon>
        <taxon>Autonotataviridae</taxon>
        <taxon>Paternavirus</taxon>
        <taxon>Paternavirus doca7</taxon>
    </lineage>
</organism>
<evidence type="ECO:0008006" key="4">
    <source>
        <dbReference type="Google" id="ProtNLM"/>
    </source>
</evidence>
<dbReference type="EMBL" id="ON932081">
    <property type="protein sequence ID" value="UYA98873.1"/>
    <property type="molecule type" value="Genomic_DNA"/>
</dbReference>
<proteinExistence type="predicted"/>
<sequence>MGSISTVLQSDNMTRVAQAEVNAKRKIQQANNNLSAKATTLNEFMRTMGNMTRMEAAGKEYNNAIENLAWETQEGGRGKLNAQLEQAEALGSLDAMAAVSGVGGSSMDLMESLIGLKADTQMYESAEMVRRMDANGRTQTAQLMLNGIKSIDTRQQMGSFDYQVFIDPKKMSNKWLKVAGIAVATYFGGPQAGEAAADHAVADWKANNGDFDGAGRDYGAALKNGMAAYKDWSERGGTAWGKDAASGWEIGKSSGSSTKFSKSANTGSTSAGNGSTKKSGGSGAWGW</sequence>
<evidence type="ECO:0000313" key="2">
    <source>
        <dbReference type="EMBL" id="UYA98873.1"/>
    </source>
</evidence>
<protein>
    <recommendedName>
        <fullName evidence="4">Internal virion protein</fullName>
    </recommendedName>
</protein>
<dbReference type="Proteomes" id="UP001164550">
    <property type="component" value="Segment"/>
</dbReference>
<reference evidence="2" key="1">
    <citation type="submission" date="2022-07" db="EMBL/GenBank/DDBJ databases">
        <title>Comparative analysis of new lytic phages for the biological control of phytopathogenic Xanthomonas spp.</title>
        <authorList>
            <person name="Domingo-Calap M.L."/>
            <person name="Bernabeu-Gimeno M."/>
            <person name="Aure C.M."/>
            <person name="Marco-Noales E."/>
            <person name="Domingo-Calap P."/>
        </authorList>
    </citation>
    <scope>NUCLEOTIDE SEQUENCE</scope>
</reference>
<feature type="region of interest" description="Disordered" evidence="1">
    <location>
        <begin position="253"/>
        <end position="287"/>
    </location>
</feature>
<name>A0A9X9NYJ1_9CAUD</name>
<keyword evidence="3" id="KW-1185">Reference proteome</keyword>
<accession>A0A9X9NYJ1</accession>
<evidence type="ECO:0000313" key="3">
    <source>
        <dbReference type="Proteomes" id="UP001164550"/>
    </source>
</evidence>
<gene>
    <name evidence="2" type="ORF">IVIADoCa7_47</name>
</gene>
<feature type="compositionally biased region" description="Low complexity" evidence="1">
    <location>
        <begin position="253"/>
        <end position="279"/>
    </location>
</feature>